<sequence>MAEWIDFAALCVSGGAFFATWRTIKADDRSRRLAVRPKLSFYREASGPTQTVLLKMKSSGLGPAVISEYILLFDGKPLACRDEEDAQLVSNALGVELIRPYLLGYISPGSCLAVGDELPIVRFTVKQASGKSVDVHAMAKRFDVVVKHRSFYGDELFTDTSVDSLF</sequence>
<reference evidence="1 2" key="1">
    <citation type="submission" date="2021-02" db="EMBL/GenBank/DDBJ databases">
        <title>Lysobacter arenosi sp. nov., isolated from soil of gangwondo yeongwol, south Korea.</title>
        <authorList>
            <person name="Kim K.R."/>
            <person name="Kim K.H."/>
            <person name="Jeon C.O."/>
        </authorList>
    </citation>
    <scope>NUCLEOTIDE SEQUENCE [LARGE SCALE GENOMIC DNA]</scope>
    <source>
        <strain evidence="1 2">R7</strain>
    </source>
</reference>
<dbReference type="RefSeq" id="WP_200605094.1">
    <property type="nucleotide sequence ID" value="NZ_CP071517.1"/>
</dbReference>
<name>A0ABX7REC5_9GAMM</name>
<keyword evidence="2" id="KW-1185">Reference proteome</keyword>
<protein>
    <submittedName>
        <fullName evidence="1">Uncharacterized protein</fullName>
    </submittedName>
</protein>
<organism evidence="1 2">
    <name type="scientific">Lysobacter arenosi</name>
    <dbReference type="NCBI Taxonomy" id="2795387"/>
    <lineage>
        <taxon>Bacteria</taxon>
        <taxon>Pseudomonadati</taxon>
        <taxon>Pseudomonadota</taxon>
        <taxon>Gammaproteobacteria</taxon>
        <taxon>Lysobacterales</taxon>
        <taxon>Lysobacteraceae</taxon>
        <taxon>Lysobacter</taxon>
    </lineage>
</organism>
<evidence type="ECO:0000313" key="1">
    <source>
        <dbReference type="EMBL" id="QSX75737.1"/>
    </source>
</evidence>
<gene>
    <name evidence="1" type="ORF">HIV01_004220</name>
</gene>
<accession>A0ABX7REC5</accession>
<dbReference type="Proteomes" id="UP000663400">
    <property type="component" value="Chromosome"/>
</dbReference>
<dbReference type="EMBL" id="CP071517">
    <property type="protein sequence ID" value="QSX75737.1"/>
    <property type="molecule type" value="Genomic_DNA"/>
</dbReference>
<proteinExistence type="predicted"/>
<evidence type="ECO:0000313" key="2">
    <source>
        <dbReference type="Proteomes" id="UP000663400"/>
    </source>
</evidence>